<evidence type="ECO:0000259" key="1">
    <source>
        <dbReference type="Pfam" id="PF25040"/>
    </source>
</evidence>
<evidence type="ECO:0000313" key="3">
    <source>
        <dbReference type="Proteomes" id="UP000276133"/>
    </source>
</evidence>
<proteinExistence type="predicted"/>
<dbReference type="OrthoDB" id="10051416at2759"/>
<feature type="non-terminal residue" evidence="2">
    <location>
        <position position="1"/>
    </location>
</feature>
<dbReference type="GO" id="GO:0048488">
    <property type="term" value="P:synaptic vesicle endocytosis"/>
    <property type="evidence" value="ECO:0007669"/>
    <property type="project" value="TreeGrafter"/>
</dbReference>
<keyword evidence="3" id="KW-1185">Reference proteome</keyword>
<dbReference type="GO" id="GO:0098793">
    <property type="term" value="C:presynapse"/>
    <property type="evidence" value="ECO:0007669"/>
    <property type="project" value="GOC"/>
</dbReference>
<dbReference type="AlphaFoldDB" id="A0A3M7SD00"/>
<protein>
    <recommendedName>
        <fullName evidence="1">Bridge-like lipid transfer protein family member 1 C-terminal domain-containing protein</fullName>
    </recommendedName>
</protein>
<dbReference type="EMBL" id="REGN01001599">
    <property type="protein sequence ID" value="RNA33676.1"/>
    <property type="molecule type" value="Genomic_DNA"/>
</dbReference>
<accession>A0A3M7SD00</accession>
<dbReference type="Proteomes" id="UP000276133">
    <property type="component" value="Unassembled WGS sequence"/>
</dbReference>
<organism evidence="2 3">
    <name type="scientific">Brachionus plicatilis</name>
    <name type="common">Marine rotifer</name>
    <name type="synonym">Brachionus muelleri</name>
    <dbReference type="NCBI Taxonomy" id="10195"/>
    <lineage>
        <taxon>Eukaryota</taxon>
        <taxon>Metazoa</taxon>
        <taxon>Spiralia</taxon>
        <taxon>Gnathifera</taxon>
        <taxon>Rotifera</taxon>
        <taxon>Eurotatoria</taxon>
        <taxon>Monogononta</taxon>
        <taxon>Pseudotrocha</taxon>
        <taxon>Ploima</taxon>
        <taxon>Brachionidae</taxon>
        <taxon>Brachionus</taxon>
    </lineage>
</organism>
<sequence>LLAKNGRLTSKISLSRFGPRDMEYNLSIDNTNLIAEGGSNGILLRIQDINTAIKINENDKKTNLPLHKIEFGIYAAECRVDSAYNQASPIFVLRFSNLNVKLSDSWFNLELADKLPEALVDLNMTWDQLHLMMTRSTTADLIILYYKLIEYFNKQFIESKDYIKECELDLFYEMKVKQQFIEKKESSIVKKFNVNGGNINLKGNNFTLITFHGNSFKAIKWAVFSVNEPSMDFASQSHLEDGE</sequence>
<reference evidence="2 3" key="1">
    <citation type="journal article" date="2018" name="Sci. Rep.">
        <title>Genomic signatures of local adaptation to the degree of environmental predictability in rotifers.</title>
        <authorList>
            <person name="Franch-Gras L."/>
            <person name="Hahn C."/>
            <person name="Garcia-Roger E.M."/>
            <person name="Carmona M.J."/>
            <person name="Serra M."/>
            <person name="Gomez A."/>
        </authorList>
    </citation>
    <scope>NUCLEOTIDE SEQUENCE [LARGE SCALE GENOMIC DNA]</scope>
    <source>
        <strain evidence="2">HYR1</strain>
    </source>
</reference>
<dbReference type="InterPro" id="IPR033616">
    <property type="entry name" value="BLTP1"/>
</dbReference>
<dbReference type="PANTHER" id="PTHR31640">
    <property type="entry name" value="TRANSMEMBRANE PROTEIN KIAA1109"/>
    <property type="match status" value="1"/>
</dbReference>
<evidence type="ECO:0000313" key="2">
    <source>
        <dbReference type="EMBL" id="RNA33676.1"/>
    </source>
</evidence>
<dbReference type="Pfam" id="PF25040">
    <property type="entry name" value="BLTP1_C"/>
    <property type="match status" value="1"/>
</dbReference>
<dbReference type="InterPro" id="IPR056742">
    <property type="entry name" value="BLTP1_C"/>
</dbReference>
<dbReference type="PANTHER" id="PTHR31640:SF1">
    <property type="entry name" value="BRIDGE-LIKE LIPID TRANSFER PROTEIN FAMILY MEMBER 1"/>
    <property type="match status" value="1"/>
</dbReference>
<feature type="domain" description="Bridge-like lipid transfer protein family member 1 C-terminal" evidence="1">
    <location>
        <begin position="9"/>
        <end position="162"/>
    </location>
</feature>
<comment type="caution">
    <text evidence="2">The sequence shown here is derived from an EMBL/GenBank/DDBJ whole genome shotgun (WGS) entry which is preliminary data.</text>
</comment>
<name>A0A3M7SD00_BRAPC</name>
<gene>
    <name evidence="2" type="ORF">BpHYR1_035509</name>
</gene>